<keyword evidence="1" id="KW-0812">Transmembrane</keyword>
<keyword evidence="1" id="KW-1133">Transmembrane helix</keyword>
<reference evidence="2 3" key="1">
    <citation type="submission" date="2019-06" db="EMBL/GenBank/DDBJ databases">
        <title>Sequencing the genomes of 1000 actinobacteria strains.</title>
        <authorList>
            <person name="Klenk H.-P."/>
        </authorList>
    </citation>
    <scope>NUCLEOTIDE SEQUENCE [LARGE SCALE GENOMIC DNA]</scope>
    <source>
        <strain evidence="2 3">DSM 43186</strain>
    </source>
</reference>
<proteinExistence type="predicted"/>
<protein>
    <submittedName>
        <fullName evidence="2">Uncharacterized protein</fullName>
    </submittedName>
</protein>
<accession>A0A543IYZ9</accession>
<dbReference type="EMBL" id="VFPQ01000001">
    <property type="protein sequence ID" value="TQM75805.1"/>
    <property type="molecule type" value="Genomic_DNA"/>
</dbReference>
<dbReference type="Proteomes" id="UP000319213">
    <property type="component" value="Unassembled WGS sequence"/>
</dbReference>
<comment type="caution">
    <text evidence="2">The sequence shown here is derived from an EMBL/GenBank/DDBJ whole genome shotgun (WGS) entry which is preliminary data.</text>
</comment>
<organism evidence="2 3">
    <name type="scientific">Thermopolyspora flexuosa</name>
    <dbReference type="NCBI Taxonomy" id="103836"/>
    <lineage>
        <taxon>Bacteria</taxon>
        <taxon>Bacillati</taxon>
        <taxon>Actinomycetota</taxon>
        <taxon>Actinomycetes</taxon>
        <taxon>Streptosporangiales</taxon>
        <taxon>Streptosporangiaceae</taxon>
        <taxon>Thermopolyspora</taxon>
    </lineage>
</organism>
<feature type="transmembrane region" description="Helical" evidence="1">
    <location>
        <begin position="23"/>
        <end position="41"/>
    </location>
</feature>
<gene>
    <name evidence="2" type="ORF">FHX40_2523</name>
</gene>
<keyword evidence="1" id="KW-0472">Membrane</keyword>
<dbReference type="AlphaFoldDB" id="A0A543IYZ9"/>
<evidence type="ECO:0000256" key="1">
    <source>
        <dbReference type="SAM" id="Phobius"/>
    </source>
</evidence>
<feature type="transmembrane region" description="Helical" evidence="1">
    <location>
        <begin position="251"/>
        <end position="271"/>
    </location>
</feature>
<name>A0A543IYZ9_9ACTN</name>
<feature type="transmembrane region" description="Helical" evidence="1">
    <location>
        <begin position="217"/>
        <end position="245"/>
    </location>
</feature>
<keyword evidence="3" id="KW-1185">Reference proteome</keyword>
<evidence type="ECO:0000313" key="3">
    <source>
        <dbReference type="Proteomes" id="UP000319213"/>
    </source>
</evidence>
<sequence>MTEAADSSSGKRNERSRSFGKRLFLTLVVLLAIALFGAVTYSPPKSELSFQPIALPVKFIWEDGDVKIAGEQSIITPIGKIAIDANITLGEPNENSFYVTLRDKRRSVDYVYRVDSGTGSFVAIVNGTTQIQVEDRHVTIEVIEGETKTVTFQKVQPSTKRVQTDRVGQWTSYVATRWNEYWDTGWYQPFALARWAYDDSTIGAVPPLGFLWFLVRLCFAILLGLLDLLILGVCLLAAIAFIVAGPVAANIVYGIAGLLLVLILLLVVAVIRSP</sequence>
<evidence type="ECO:0000313" key="2">
    <source>
        <dbReference type="EMBL" id="TQM75805.1"/>
    </source>
</evidence>